<feature type="transmembrane region" description="Helical" evidence="1">
    <location>
        <begin position="128"/>
        <end position="148"/>
    </location>
</feature>
<protein>
    <submittedName>
        <fullName evidence="2">Putative membrane protein</fullName>
    </submittedName>
</protein>
<evidence type="ECO:0000313" key="2">
    <source>
        <dbReference type="EMBL" id="SDU24783.1"/>
    </source>
</evidence>
<dbReference type="AlphaFoldDB" id="A0A1H2GYT2"/>
<keyword evidence="1" id="KW-1133">Transmembrane helix</keyword>
<proteinExistence type="predicted"/>
<feature type="transmembrane region" description="Helical" evidence="1">
    <location>
        <begin position="20"/>
        <end position="42"/>
    </location>
</feature>
<organism evidence="2 3">
    <name type="scientific">Gordonia westfalica</name>
    <dbReference type="NCBI Taxonomy" id="158898"/>
    <lineage>
        <taxon>Bacteria</taxon>
        <taxon>Bacillati</taxon>
        <taxon>Actinomycetota</taxon>
        <taxon>Actinomycetes</taxon>
        <taxon>Mycobacteriales</taxon>
        <taxon>Gordoniaceae</taxon>
        <taxon>Gordonia</taxon>
    </lineage>
</organism>
<evidence type="ECO:0000256" key="1">
    <source>
        <dbReference type="SAM" id="Phobius"/>
    </source>
</evidence>
<evidence type="ECO:0000313" key="3">
    <source>
        <dbReference type="Proteomes" id="UP000183180"/>
    </source>
</evidence>
<dbReference type="STRING" id="158898.SAMN04488548_134183"/>
<reference evidence="2 3" key="1">
    <citation type="submission" date="2016-10" db="EMBL/GenBank/DDBJ databases">
        <authorList>
            <person name="de Groot N.N."/>
        </authorList>
    </citation>
    <scope>NUCLEOTIDE SEQUENCE [LARGE SCALE GENOMIC DNA]</scope>
    <source>
        <strain evidence="2 3">DSM 44215</strain>
    </source>
</reference>
<dbReference type="Proteomes" id="UP000183180">
    <property type="component" value="Unassembled WGS sequence"/>
</dbReference>
<dbReference type="InterPro" id="IPR009732">
    <property type="entry name" value="DUF1304"/>
</dbReference>
<dbReference type="PANTHER" id="PTHR38446">
    <property type="entry name" value="BLL0914 PROTEIN"/>
    <property type="match status" value="1"/>
</dbReference>
<keyword evidence="1" id="KW-0812">Transmembrane</keyword>
<dbReference type="PANTHER" id="PTHR38446:SF1">
    <property type="entry name" value="BLL0914 PROTEIN"/>
    <property type="match status" value="1"/>
</dbReference>
<keyword evidence="1" id="KW-0472">Membrane</keyword>
<accession>A0A1H2GYT2</accession>
<dbReference type="Pfam" id="PF06993">
    <property type="entry name" value="DUF1304"/>
    <property type="match status" value="1"/>
</dbReference>
<gene>
    <name evidence="2" type="ORF">SAMN04488548_134183</name>
</gene>
<dbReference type="EMBL" id="FNLM01000034">
    <property type="protein sequence ID" value="SDU24783.1"/>
    <property type="molecule type" value="Genomic_DNA"/>
</dbReference>
<feature type="transmembrane region" description="Helical" evidence="1">
    <location>
        <begin position="101"/>
        <end position="121"/>
    </location>
</feature>
<name>A0A1H2GYT2_9ACTN</name>
<feature type="transmembrane region" description="Helical" evidence="1">
    <location>
        <begin position="76"/>
        <end position="95"/>
    </location>
</feature>
<sequence>MAHWSERTTSDEAIEHEEYAMVIAGLVLAAVAGLLHVFIFYLESIAWTSERARATFGTGTVEEATVQKELAFNQGFYNLFLAIAVFVGIVVYAIGSDAVGATLVFTGTGSMVAAALVLALSSPDKIAAALKQGVVPALAVIALAGGLII</sequence>